<dbReference type="PANTHER" id="PTHR23183">
    <property type="entry name" value="NOP14"/>
    <property type="match status" value="1"/>
</dbReference>
<evidence type="ECO:0000313" key="8">
    <source>
        <dbReference type="EMBL" id="OVA00616.1"/>
    </source>
</evidence>
<feature type="compositionally biased region" description="Basic and acidic residues" evidence="7">
    <location>
        <begin position="324"/>
        <end position="335"/>
    </location>
</feature>
<feature type="region of interest" description="Disordered" evidence="7">
    <location>
        <begin position="167"/>
        <end position="366"/>
    </location>
</feature>
<dbReference type="InterPro" id="IPR007276">
    <property type="entry name" value="Nop14"/>
</dbReference>
<dbReference type="GO" id="GO:0030692">
    <property type="term" value="C:Noc4p-Nop14p complex"/>
    <property type="evidence" value="ECO:0007669"/>
    <property type="project" value="TreeGrafter"/>
</dbReference>
<dbReference type="AlphaFoldDB" id="A0A200PQY2"/>
<evidence type="ECO:0000256" key="7">
    <source>
        <dbReference type="SAM" id="MobiDB-lite"/>
    </source>
</evidence>
<comment type="similarity">
    <text evidence="2">Belongs to the NOP14 family.</text>
</comment>
<dbReference type="Pfam" id="PF04147">
    <property type="entry name" value="Nop14"/>
    <property type="match status" value="1"/>
</dbReference>
<feature type="compositionally biased region" description="Acidic residues" evidence="7">
    <location>
        <begin position="54"/>
        <end position="67"/>
    </location>
</feature>
<evidence type="ECO:0000256" key="5">
    <source>
        <dbReference type="ARBA" id="ARBA00023242"/>
    </source>
</evidence>
<accession>A0A200PQY2</accession>
<gene>
    <name evidence="8" type="ORF">BVC80_9085g22</name>
</gene>
<proteinExistence type="inferred from homology"/>
<dbReference type="InParanoid" id="A0A200PQY2"/>
<evidence type="ECO:0000256" key="2">
    <source>
        <dbReference type="ARBA" id="ARBA00007466"/>
    </source>
</evidence>
<comment type="subcellular location">
    <subcellularLocation>
        <location evidence="1">Nucleus</location>
        <location evidence="1">Nucleolus</location>
    </subcellularLocation>
</comment>
<feature type="compositionally biased region" description="Basic and acidic residues" evidence="7">
    <location>
        <begin position="225"/>
        <end position="253"/>
    </location>
</feature>
<sequence>MRIGEQNDELGEFDKAILRFQRERQLKLNVESKYNLSDGEEDDYTNHGGGYFLEGDDFEDDDMSPDGDETKKKSAILKQLGTHYAQNPLESWLMERDENKQKGKKEVMGEIILKRKIFKALKAKDKEENEHLVEELDQNFTSLVQSKSLISLTQLGKMDALKSLWNKGDSKESMRQHEPSLAKNEPPKQEQPDAYDKLVKEMSLDMRARPSDRMKTPAEIDQEEREWLEQLEEERQKRMLGMDDSGDGHEDFKNASSQKLRSISGDDLGDSFSLDEEVGNKRSWVDKILEREDHSIQVEDSASSENSDEDIDGDEDESDDDNDELGKIMSLKDWEQSDDDNLTTYLEEEEEDGEEEETEGNDTRKLEDYIKPKTKNQIADPSTVMKPCSSVKQPPTNLKAIPFVIESPNSMVELCSLLEHRSDADIIEVIHRIHACNGVRLAAENRKKMQVFYGILLQYFAVLATKKPLNFKLLNFLVKPLVEMSFDTPYYAAICAHHRICRTRTQFCEQIRNPENSCWPSLKTLFLLRLWSIIFPCSDFRHIVMTPAILLMCEYLRRCPITSGRDICIGSFLCSMVLSVIRQSQKFCPEALEFLRTVLMSALEKGESLYHHSQQVYYCSELKMAKPWLQIRDHVSEIHPLDFLSVMSMTEDSPFFTSDNFRASVLVSVIETLRGFVHIYEGYDSFPEIFSPISTLLHKLKQANMPDLLHDRIEDVAQLIGKKTDEHHLLRQPLQMLRQEPVQNEQLIPKFEENFVKGRDYDPDRKRAERKKLMRLKKREAKGAASELRKDSHFLFGLKEKDKERLEEERAETLRKTKVSLLQEHEFGLKSRLKDDRRIRRKRC</sequence>
<dbReference type="Proteomes" id="UP000195402">
    <property type="component" value="Unassembled WGS sequence"/>
</dbReference>
<organism evidence="8 9">
    <name type="scientific">Macleaya cordata</name>
    <name type="common">Five-seeded plume-poppy</name>
    <name type="synonym">Bocconia cordata</name>
    <dbReference type="NCBI Taxonomy" id="56857"/>
    <lineage>
        <taxon>Eukaryota</taxon>
        <taxon>Viridiplantae</taxon>
        <taxon>Streptophyta</taxon>
        <taxon>Embryophyta</taxon>
        <taxon>Tracheophyta</taxon>
        <taxon>Spermatophyta</taxon>
        <taxon>Magnoliopsida</taxon>
        <taxon>Ranunculales</taxon>
        <taxon>Papaveraceae</taxon>
        <taxon>Papaveroideae</taxon>
        <taxon>Macleaya</taxon>
    </lineage>
</organism>
<evidence type="ECO:0000256" key="3">
    <source>
        <dbReference type="ARBA" id="ARBA00022517"/>
    </source>
</evidence>
<comment type="caution">
    <text evidence="8">The sequence shown here is derived from an EMBL/GenBank/DDBJ whole genome shotgun (WGS) entry which is preliminary data.</text>
</comment>
<feature type="compositionally biased region" description="Acidic residues" evidence="7">
    <location>
        <begin position="306"/>
        <end position="323"/>
    </location>
</feature>
<dbReference type="GO" id="GO:0030490">
    <property type="term" value="P:maturation of SSU-rRNA"/>
    <property type="evidence" value="ECO:0007669"/>
    <property type="project" value="TreeGrafter"/>
</dbReference>
<evidence type="ECO:0000256" key="6">
    <source>
        <dbReference type="ARBA" id="ARBA00024695"/>
    </source>
</evidence>
<keyword evidence="3" id="KW-0690">Ribosome biogenesis</keyword>
<dbReference type="OMA" id="YTFTGTH"/>
<protein>
    <submittedName>
        <fullName evidence="8">Nucleolar protein 14</fullName>
    </submittedName>
</protein>
<dbReference type="FunCoup" id="A0A200PQY2">
    <property type="interactions" value="3304"/>
</dbReference>
<keyword evidence="4" id="KW-0698">rRNA processing</keyword>
<keyword evidence="5" id="KW-0539">Nucleus</keyword>
<dbReference type="GO" id="GO:0032040">
    <property type="term" value="C:small-subunit processome"/>
    <property type="evidence" value="ECO:0007669"/>
    <property type="project" value="InterPro"/>
</dbReference>
<feature type="compositionally biased region" description="Acidic residues" evidence="7">
    <location>
        <begin position="267"/>
        <end position="277"/>
    </location>
</feature>
<feature type="compositionally biased region" description="Basic and acidic residues" evidence="7">
    <location>
        <begin position="168"/>
        <end position="218"/>
    </location>
</feature>
<dbReference type="EMBL" id="MVGT01004289">
    <property type="protein sequence ID" value="OVA00616.1"/>
    <property type="molecule type" value="Genomic_DNA"/>
</dbReference>
<name>A0A200PQY2_MACCD</name>
<comment type="function">
    <text evidence="6">Involved in nucleolar processing of pre-18S ribosomal RNA. Has a role in the nuclear export of 40S pre-ribosomal subunit to the cytoplasm.</text>
</comment>
<dbReference type="STRING" id="56857.A0A200PQY2"/>
<feature type="compositionally biased region" description="Basic and acidic residues" evidence="7">
    <location>
        <begin position="278"/>
        <end position="297"/>
    </location>
</feature>
<feature type="region of interest" description="Disordered" evidence="7">
    <location>
        <begin position="35"/>
        <end position="71"/>
    </location>
</feature>
<dbReference type="OrthoDB" id="441771at2759"/>
<evidence type="ECO:0000313" key="9">
    <source>
        <dbReference type="Proteomes" id="UP000195402"/>
    </source>
</evidence>
<reference evidence="8 9" key="1">
    <citation type="journal article" date="2017" name="Mol. Plant">
        <title>The Genome of Medicinal Plant Macleaya cordata Provides New Insights into Benzylisoquinoline Alkaloids Metabolism.</title>
        <authorList>
            <person name="Liu X."/>
            <person name="Liu Y."/>
            <person name="Huang P."/>
            <person name="Ma Y."/>
            <person name="Qing Z."/>
            <person name="Tang Q."/>
            <person name="Cao H."/>
            <person name="Cheng P."/>
            <person name="Zheng Y."/>
            <person name="Yuan Z."/>
            <person name="Zhou Y."/>
            <person name="Liu J."/>
            <person name="Tang Z."/>
            <person name="Zhuo Y."/>
            <person name="Zhang Y."/>
            <person name="Yu L."/>
            <person name="Huang J."/>
            <person name="Yang P."/>
            <person name="Peng Q."/>
            <person name="Zhang J."/>
            <person name="Jiang W."/>
            <person name="Zhang Z."/>
            <person name="Lin K."/>
            <person name="Ro D.K."/>
            <person name="Chen X."/>
            <person name="Xiong X."/>
            <person name="Shang Y."/>
            <person name="Huang S."/>
            <person name="Zeng J."/>
        </authorList>
    </citation>
    <scope>NUCLEOTIDE SEQUENCE [LARGE SCALE GENOMIC DNA]</scope>
    <source>
        <strain evidence="9">cv. BLH2017</strain>
        <tissue evidence="8">Root</tissue>
    </source>
</reference>
<feature type="compositionally biased region" description="Acidic residues" evidence="7">
    <location>
        <begin position="336"/>
        <end position="360"/>
    </location>
</feature>
<dbReference type="PANTHER" id="PTHR23183:SF0">
    <property type="entry name" value="NUCLEOLAR PROTEIN 14"/>
    <property type="match status" value="1"/>
</dbReference>
<keyword evidence="9" id="KW-1185">Reference proteome</keyword>
<evidence type="ECO:0000256" key="1">
    <source>
        <dbReference type="ARBA" id="ARBA00004604"/>
    </source>
</evidence>
<evidence type="ECO:0000256" key="4">
    <source>
        <dbReference type="ARBA" id="ARBA00022552"/>
    </source>
</evidence>